<protein>
    <submittedName>
        <fullName evidence="1">Uncharacterized protein</fullName>
    </submittedName>
</protein>
<dbReference type="Proteomes" id="UP001140094">
    <property type="component" value="Unassembled WGS sequence"/>
</dbReference>
<name>A0A9W8LQL4_9FUNG</name>
<proteinExistence type="predicted"/>
<dbReference type="EMBL" id="JANBUO010001985">
    <property type="protein sequence ID" value="KAJ2796141.1"/>
    <property type="molecule type" value="Genomic_DNA"/>
</dbReference>
<accession>A0A9W8LQL4</accession>
<gene>
    <name evidence="1" type="ORF">H4R20_005632</name>
</gene>
<organism evidence="1 2">
    <name type="scientific">Coemansia guatemalensis</name>
    <dbReference type="NCBI Taxonomy" id="2761395"/>
    <lineage>
        <taxon>Eukaryota</taxon>
        <taxon>Fungi</taxon>
        <taxon>Fungi incertae sedis</taxon>
        <taxon>Zoopagomycota</taxon>
        <taxon>Kickxellomycotina</taxon>
        <taxon>Kickxellomycetes</taxon>
        <taxon>Kickxellales</taxon>
        <taxon>Kickxellaceae</taxon>
        <taxon>Coemansia</taxon>
    </lineage>
</organism>
<dbReference type="AlphaFoldDB" id="A0A9W8LQL4"/>
<evidence type="ECO:0000313" key="2">
    <source>
        <dbReference type="Proteomes" id="UP001140094"/>
    </source>
</evidence>
<dbReference type="OrthoDB" id="10381042at2759"/>
<reference evidence="1" key="1">
    <citation type="submission" date="2022-07" db="EMBL/GenBank/DDBJ databases">
        <title>Phylogenomic reconstructions and comparative analyses of Kickxellomycotina fungi.</title>
        <authorList>
            <person name="Reynolds N.K."/>
            <person name="Stajich J.E."/>
            <person name="Barry K."/>
            <person name="Grigoriev I.V."/>
            <person name="Crous P."/>
            <person name="Smith M.E."/>
        </authorList>
    </citation>
    <scope>NUCLEOTIDE SEQUENCE</scope>
    <source>
        <strain evidence="1">NRRL 1565</strain>
    </source>
</reference>
<keyword evidence="2" id="KW-1185">Reference proteome</keyword>
<evidence type="ECO:0000313" key="1">
    <source>
        <dbReference type="EMBL" id="KAJ2796141.1"/>
    </source>
</evidence>
<comment type="caution">
    <text evidence="1">The sequence shown here is derived from an EMBL/GenBank/DDBJ whole genome shotgun (WGS) entry which is preliminary data.</text>
</comment>
<sequence length="204" mass="23246">MAIRSFFSQAKAKVKRGLAKINKKICPDPFKRQLGPKTWIEVVAPEQNSEPATCNSATLVNRPVAQDAGHSNKHNNKYRLTVNTESFRVPFYATPNVEQCPPEPAPLPKPDLFILHQVAPQENDITFRQLLLERARTLAEIESRYQPEIWHQKHSAPSRSHIEDDVLFYCPEFDHPSADPQTRPYNMKAPIILIAPPETGEFQD</sequence>